<dbReference type="EMBL" id="QPFP01000090">
    <property type="protein sequence ID" value="TEB22528.1"/>
    <property type="molecule type" value="Genomic_DNA"/>
</dbReference>
<accession>A0A4Y7SLL0</accession>
<dbReference type="STRING" id="71717.A0A4Y7SLL0"/>
<sequence>MSSTIHVYIDEEDKPTNFPSYGKIIEKSRKLRPSQVTEFHFSGVKLPLEPERSGSDTGSHDDNNEVGARYIWVKFGCGVRMGEARTQRYVSQYLGENDTVRAPRVYAAFTWGTCGFIVSEYVDGRICDDSDIPLIIAAMQSLIEIPSPPDQTMPGPVGGGIIEHPGFNESESPIWYETVQELEDHLNGIFRVLERPWQISFKKELATYGLRLCPSDTVLANFMRDDKGGVVAVDFAGYSFLPASFFASVIEYSNYSKLRQDLLRNLKYPRAKCRAALAIHNVSLGLAPFGTNNIGIPSRLKPRLKMDYPH</sequence>
<dbReference type="Proteomes" id="UP000298030">
    <property type="component" value="Unassembled WGS sequence"/>
</dbReference>
<proteinExistence type="predicted"/>
<organism evidence="1 2">
    <name type="scientific">Coprinellus micaceus</name>
    <name type="common">Glistening ink-cap mushroom</name>
    <name type="synonym">Coprinus micaceus</name>
    <dbReference type="NCBI Taxonomy" id="71717"/>
    <lineage>
        <taxon>Eukaryota</taxon>
        <taxon>Fungi</taxon>
        <taxon>Dikarya</taxon>
        <taxon>Basidiomycota</taxon>
        <taxon>Agaricomycotina</taxon>
        <taxon>Agaricomycetes</taxon>
        <taxon>Agaricomycetidae</taxon>
        <taxon>Agaricales</taxon>
        <taxon>Agaricineae</taxon>
        <taxon>Psathyrellaceae</taxon>
        <taxon>Coprinellus</taxon>
    </lineage>
</organism>
<reference evidence="1 2" key="1">
    <citation type="journal article" date="2019" name="Nat. Ecol. Evol.">
        <title>Megaphylogeny resolves global patterns of mushroom evolution.</title>
        <authorList>
            <person name="Varga T."/>
            <person name="Krizsan K."/>
            <person name="Foldi C."/>
            <person name="Dima B."/>
            <person name="Sanchez-Garcia M."/>
            <person name="Sanchez-Ramirez S."/>
            <person name="Szollosi G.J."/>
            <person name="Szarkandi J.G."/>
            <person name="Papp V."/>
            <person name="Albert L."/>
            <person name="Andreopoulos W."/>
            <person name="Angelini C."/>
            <person name="Antonin V."/>
            <person name="Barry K.W."/>
            <person name="Bougher N.L."/>
            <person name="Buchanan P."/>
            <person name="Buyck B."/>
            <person name="Bense V."/>
            <person name="Catcheside P."/>
            <person name="Chovatia M."/>
            <person name="Cooper J."/>
            <person name="Damon W."/>
            <person name="Desjardin D."/>
            <person name="Finy P."/>
            <person name="Geml J."/>
            <person name="Haridas S."/>
            <person name="Hughes K."/>
            <person name="Justo A."/>
            <person name="Karasinski D."/>
            <person name="Kautmanova I."/>
            <person name="Kiss B."/>
            <person name="Kocsube S."/>
            <person name="Kotiranta H."/>
            <person name="LaButti K.M."/>
            <person name="Lechner B.E."/>
            <person name="Liimatainen K."/>
            <person name="Lipzen A."/>
            <person name="Lukacs Z."/>
            <person name="Mihaltcheva S."/>
            <person name="Morgado L.N."/>
            <person name="Niskanen T."/>
            <person name="Noordeloos M.E."/>
            <person name="Ohm R.A."/>
            <person name="Ortiz-Santana B."/>
            <person name="Ovrebo C."/>
            <person name="Racz N."/>
            <person name="Riley R."/>
            <person name="Savchenko A."/>
            <person name="Shiryaev A."/>
            <person name="Soop K."/>
            <person name="Spirin V."/>
            <person name="Szebenyi C."/>
            <person name="Tomsovsky M."/>
            <person name="Tulloss R.E."/>
            <person name="Uehling J."/>
            <person name="Grigoriev I.V."/>
            <person name="Vagvolgyi C."/>
            <person name="Papp T."/>
            <person name="Martin F.M."/>
            <person name="Miettinen O."/>
            <person name="Hibbett D.S."/>
            <person name="Nagy L.G."/>
        </authorList>
    </citation>
    <scope>NUCLEOTIDE SEQUENCE [LARGE SCALE GENOMIC DNA]</scope>
    <source>
        <strain evidence="1 2">FP101781</strain>
    </source>
</reference>
<dbReference type="SUPFAM" id="SSF56112">
    <property type="entry name" value="Protein kinase-like (PK-like)"/>
    <property type="match status" value="1"/>
</dbReference>
<evidence type="ECO:0008006" key="3">
    <source>
        <dbReference type="Google" id="ProtNLM"/>
    </source>
</evidence>
<name>A0A4Y7SLL0_COPMI</name>
<gene>
    <name evidence="1" type="ORF">FA13DRAFT_1818925</name>
</gene>
<dbReference type="AlphaFoldDB" id="A0A4Y7SLL0"/>
<keyword evidence="2" id="KW-1185">Reference proteome</keyword>
<dbReference type="OrthoDB" id="3250044at2759"/>
<evidence type="ECO:0000313" key="1">
    <source>
        <dbReference type="EMBL" id="TEB22528.1"/>
    </source>
</evidence>
<dbReference type="InterPro" id="IPR011009">
    <property type="entry name" value="Kinase-like_dom_sf"/>
</dbReference>
<protein>
    <recommendedName>
        <fullName evidence="3">Aminoglycoside phosphotransferase domain-containing protein</fullName>
    </recommendedName>
</protein>
<comment type="caution">
    <text evidence="1">The sequence shown here is derived from an EMBL/GenBank/DDBJ whole genome shotgun (WGS) entry which is preliminary data.</text>
</comment>
<evidence type="ECO:0000313" key="2">
    <source>
        <dbReference type="Proteomes" id="UP000298030"/>
    </source>
</evidence>